<dbReference type="InterPro" id="IPR006671">
    <property type="entry name" value="Cyclin_N"/>
</dbReference>
<dbReference type="AlphaFoldDB" id="A0A9P3HLD0"/>
<evidence type="ECO:0000313" key="6">
    <source>
        <dbReference type="EMBL" id="GJJ78904.1"/>
    </source>
</evidence>
<gene>
    <name evidence="6" type="ORF">EMPS_11263</name>
</gene>
<dbReference type="InterPro" id="IPR013763">
    <property type="entry name" value="Cyclin-like_dom"/>
</dbReference>
<feature type="compositionally biased region" description="Basic and acidic residues" evidence="3">
    <location>
        <begin position="160"/>
        <end position="174"/>
    </location>
</feature>
<evidence type="ECO:0000259" key="4">
    <source>
        <dbReference type="SMART" id="SM00385"/>
    </source>
</evidence>
<dbReference type="Gene3D" id="1.10.472.10">
    <property type="entry name" value="Cyclin-like"/>
    <property type="match status" value="2"/>
</dbReference>
<dbReference type="Pfam" id="PF02984">
    <property type="entry name" value="Cyclin_C"/>
    <property type="match status" value="1"/>
</dbReference>
<feature type="region of interest" description="Disordered" evidence="3">
    <location>
        <begin position="77"/>
        <end position="100"/>
    </location>
</feature>
<evidence type="ECO:0000256" key="3">
    <source>
        <dbReference type="SAM" id="MobiDB-lite"/>
    </source>
</evidence>
<dbReference type="OrthoDB" id="5590282at2759"/>
<feature type="compositionally biased region" description="Low complexity" evidence="3">
    <location>
        <begin position="1"/>
        <end position="21"/>
    </location>
</feature>
<comment type="caution">
    <text evidence="6">The sequence shown here is derived from an EMBL/GenBank/DDBJ whole genome shotgun (WGS) entry which is preliminary data.</text>
</comment>
<dbReference type="SUPFAM" id="SSF47954">
    <property type="entry name" value="Cyclin-like"/>
    <property type="match status" value="2"/>
</dbReference>
<evidence type="ECO:0000313" key="7">
    <source>
        <dbReference type="Proteomes" id="UP000827284"/>
    </source>
</evidence>
<feature type="region of interest" description="Disordered" evidence="3">
    <location>
        <begin position="1"/>
        <end position="26"/>
    </location>
</feature>
<evidence type="ECO:0000256" key="2">
    <source>
        <dbReference type="RuleBase" id="RU000383"/>
    </source>
</evidence>
<dbReference type="SMART" id="SM01332">
    <property type="entry name" value="Cyclin_C"/>
    <property type="match status" value="1"/>
</dbReference>
<evidence type="ECO:0008006" key="8">
    <source>
        <dbReference type="Google" id="ProtNLM"/>
    </source>
</evidence>
<organism evidence="6 7">
    <name type="scientific">Entomortierella parvispora</name>
    <dbReference type="NCBI Taxonomy" id="205924"/>
    <lineage>
        <taxon>Eukaryota</taxon>
        <taxon>Fungi</taxon>
        <taxon>Fungi incertae sedis</taxon>
        <taxon>Mucoromycota</taxon>
        <taxon>Mortierellomycotina</taxon>
        <taxon>Mortierellomycetes</taxon>
        <taxon>Mortierellales</taxon>
        <taxon>Mortierellaceae</taxon>
        <taxon>Entomortierella</taxon>
    </lineage>
</organism>
<reference evidence="6" key="1">
    <citation type="submission" date="2021-11" db="EMBL/GenBank/DDBJ databases">
        <authorList>
            <person name="Herlambang A."/>
            <person name="Guo Y."/>
            <person name="Takashima Y."/>
            <person name="Nishizawa T."/>
        </authorList>
    </citation>
    <scope>NUCLEOTIDE SEQUENCE</scope>
    <source>
        <strain evidence="6">E1425</strain>
    </source>
</reference>
<dbReference type="InterPro" id="IPR004367">
    <property type="entry name" value="Cyclin_C-dom"/>
</dbReference>
<keyword evidence="1 2" id="KW-0195">Cyclin</keyword>
<dbReference type="InterPro" id="IPR036915">
    <property type="entry name" value="Cyclin-like_sf"/>
</dbReference>
<reference evidence="6" key="2">
    <citation type="journal article" date="2022" name="Microbiol. Resour. Announc.">
        <title>Whole-Genome Sequence of Entomortierella parvispora E1425, a Mucoromycotan Fungus Associated with Burkholderiaceae-Related Endosymbiotic Bacteria.</title>
        <authorList>
            <person name="Herlambang A."/>
            <person name="Guo Y."/>
            <person name="Takashima Y."/>
            <person name="Narisawa K."/>
            <person name="Ohta H."/>
            <person name="Nishizawa T."/>
        </authorList>
    </citation>
    <scope>NUCLEOTIDE SEQUENCE</scope>
    <source>
        <strain evidence="6">E1425</strain>
    </source>
</reference>
<sequence length="583" mass="65088">MESSPISSATSPAPSASSTATLFPDQEETLYRVKPPKSNNDCRFYSPNLPSSSVFDKLDSRQSHSESSVALATIANAPRKRAVESPTMRSRVPHKGLGNRLTDGLNRDYLALNRYQNEASLPPPPLGRQPFIDPRVSNQEEAFVHSNRKDDFWNDSEDTPEMKSNKRPKSELRDRKARTVHVTTKIPRPLMRRSTNSMIEGLCIGGNDEDEETTPNLYLNDPLLIGIKSGTRSRRPLQDISMTVAEADVSLVESFGIDGPPTPTYPAKGDCQSIHELDACNVTQHVFVSIATSTVPKTANELTKKPKLVVKSPFPENEFYWEEYANDSLEYLQEVESRHSRHNYLLHQQQLLPRMRLTLVEWLIEMSYGVFDFQTSTLHCAVHIMDRYLSVRVGNPVPVDKLQCAGLCSLMIAGKLDENVKTFSTSDLTALCLDAYSKKEIALTELDILVSLNFDMVAATSNSFAEYFKRAIPEDPLTTPLVDFLCDLGLVSDQLLPFTASRIAASALYIAVGAKDSSWTADLVELTRYSSAELNPCLAAFQQLVGEDLALDLRFLGARYQVDQCLESARQTLYSFHSARPVY</sequence>
<comment type="similarity">
    <text evidence="2">Belongs to the cyclin family.</text>
</comment>
<feature type="domain" description="Cyclin-like" evidence="4">
    <location>
        <begin position="462"/>
        <end position="543"/>
    </location>
</feature>
<dbReference type="Proteomes" id="UP000827284">
    <property type="component" value="Unassembled WGS sequence"/>
</dbReference>
<name>A0A9P3HLD0_9FUNG</name>
<protein>
    <recommendedName>
        <fullName evidence="8">Cyclin N-terminal domain-containing protein</fullName>
    </recommendedName>
</protein>
<dbReference type="EMBL" id="BQFW01000015">
    <property type="protein sequence ID" value="GJJ78904.1"/>
    <property type="molecule type" value="Genomic_DNA"/>
</dbReference>
<feature type="region of interest" description="Disordered" evidence="3">
    <location>
        <begin position="143"/>
        <end position="179"/>
    </location>
</feature>
<dbReference type="InterPro" id="IPR039361">
    <property type="entry name" value="Cyclin"/>
</dbReference>
<evidence type="ECO:0000256" key="1">
    <source>
        <dbReference type="ARBA" id="ARBA00023127"/>
    </source>
</evidence>
<dbReference type="SMART" id="SM00385">
    <property type="entry name" value="CYCLIN"/>
    <property type="match status" value="2"/>
</dbReference>
<dbReference type="PANTHER" id="PTHR10177">
    <property type="entry name" value="CYCLINS"/>
    <property type="match status" value="1"/>
</dbReference>
<accession>A0A9P3HLD0</accession>
<feature type="domain" description="Cyclin-like" evidence="4">
    <location>
        <begin position="361"/>
        <end position="450"/>
    </location>
</feature>
<dbReference type="Pfam" id="PF00134">
    <property type="entry name" value="Cyclin_N"/>
    <property type="match status" value="1"/>
</dbReference>
<evidence type="ECO:0000259" key="5">
    <source>
        <dbReference type="SMART" id="SM01332"/>
    </source>
</evidence>
<proteinExistence type="inferred from homology"/>
<keyword evidence="7" id="KW-1185">Reference proteome</keyword>
<feature type="domain" description="Cyclin C-terminal" evidence="5">
    <location>
        <begin position="459"/>
        <end position="574"/>
    </location>
</feature>